<dbReference type="InterPro" id="IPR050845">
    <property type="entry name" value="Cu-binding_ET"/>
</dbReference>
<dbReference type="Pfam" id="PF13473">
    <property type="entry name" value="Cupredoxin_1"/>
    <property type="match status" value="1"/>
</dbReference>
<feature type="signal peptide" evidence="3">
    <location>
        <begin position="1"/>
        <end position="29"/>
    </location>
</feature>
<dbReference type="InterPro" id="IPR028096">
    <property type="entry name" value="EfeO_Cupredoxin"/>
</dbReference>
<dbReference type="RefSeq" id="WP_206374658.1">
    <property type="nucleotide sequence ID" value="NZ_BSNF01000008.1"/>
</dbReference>
<dbReference type="Proteomes" id="UP001161409">
    <property type="component" value="Unassembled WGS sequence"/>
</dbReference>
<dbReference type="Gene3D" id="2.60.40.420">
    <property type="entry name" value="Cupredoxins - blue copper proteins"/>
    <property type="match status" value="1"/>
</dbReference>
<feature type="domain" description="EfeO-type cupredoxin-like" evidence="4">
    <location>
        <begin position="49"/>
        <end position="95"/>
    </location>
</feature>
<evidence type="ECO:0000313" key="5">
    <source>
        <dbReference type="EMBL" id="GLQ07445.1"/>
    </source>
</evidence>
<name>A0ABQ5U6W2_9PROT</name>
<feature type="chain" id="PRO_5045600036" description="EfeO-type cupredoxin-like domain-containing protein" evidence="3">
    <location>
        <begin position="30"/>
        <end position="185"/>
    </location>
</feature>
<dbReference type="PANTHER" id="PTHR38439">
    <property type="entry name" value="AURACYANIN-B"/>
    <property type="match status" value="1"/>
</dbReference>
<reference evidence="5" key="2">
    <citation type="submission" date="2023-01" db="EMBL/GenBank/DDBJ databases">
        <title>Draft genome sequence of Sneathiella chinensis strain NBRC 103408.</title>
        <authorList>
            <person name="Sun Q."/>
            <person name="Mori K."/>
        </authorList>
    </citation>
    <scope>NUCLEOTIDE SEQUENCE</scope>
    <source>
        <strain evidence="5">NBRC 103408</strain>
    </source>
</reference>
<accession>A0ABQ5U6W2</accession>
<protein>
    <recommendedName>
        <fullName evidence="4">EfeO-type cupredoxin-like domain-containing protein</fullName>
    </recommendedName>
</protein>
<proteinExistence type="predicted"/>
<evidence type="ECO:0000256" key="2">
    <source>
        <dbReference type="ARBA" id="ARBA00023008"/>
    </source>
</evidence>
<reference evidence="5" key="1">
    <citation type="journal article" date="2014" name="Int. J. Syst. Evol. Microbiol.">
        <title>Complete genome of a new Firmicutes species belonging to the dominant human colonic microbiota ('Ruminococcus bicirculans') reveals two chromosomes and a selective capacity to utilize plant glucans.</title>
        <authorList>
            <consortium name="NISC Comparative Sequencing Program"/>
            <person name="Wegmann U."/>
            <person name="Louis P."/>
            <person name="Goesmann A."/>
            <person name="Henrissat B."/>
            <person name="Duncan S.H."/>
            <person name="Flint H.J."/>
        </authorList>
    </citation>
    <scope>NUCLEOTIDE SEQUENCE</scope>
    <source>
        <strain evidence="5">NBRC 103408</strain>
    </source>
</reference>
<evidence type="ECO:0000259" key="4">
    <source>
        <dbReference type="Pfam" id="PF13473"/>
    </source>
</evidence>
<gene>
    <name evidence="5" type="ORF">GCM10007924_26660</name>
</gene>
<comment type="caution">
    <text evidence="5">The sequence shown here is derived from an EMBL/GenBank/DDBJ whole genome shotgun (WGS) entry which is preliminary data.</text>
</comment>
<dbReference type="PANTHER" id="PTHR38439:SF3">
    <property type="entry name" value="COPPER-RESISTANT CUPROPROTEIN COPI"/>
    <property type="match status" value="1"/>
</dbReference>
<evidence type="ECO:0000313" key="6">
    <source>
        <dbReference type="Proteomes" id="UP001161409"/>
    </source>
</evidence>
<organism evidence="5 6">
    <name type="scientific">Sneathiella chinensis</name>
    <dbReference type="NCBI Taxonomy" id="349750"/>
    <lineage>
        <taxon>Bacteria</taxon>
        <taxon>Pseudomonadati</taxon>
        <taxon>Pseudomonadota</taxon>
        <taxon>Alphaproteobacteria</taxon>
        <taxon>Sneathiellales</taxon>
        <taxon>Sneathiellaceae</taxon>
        <taxon>Sneathiella</taxon>
    </lineage>
</organism>
<keyword evidence="2" id="KW-0186">Copper</keyword>
<sequence>MRKLNFTLSSMAACLVAATVTLTSFQALSAGSHAGGHGGASAIGEPGDAAKVSRTVEIRMFDNYYEPENITVSKGETVRFKVINAGEFVHEFNIGTTLSHADHQKEMMMMMEHGVLEADKINRDKMKMDMGNGMTMDHSDPNSVLLEPGESAEIIWHFSGDKDLEFACNVPGHYDSGMMGDVRIN</sequence>
<keyword evidence="3" id="KW-0732">Signal</keyword>
<evidence type="ECO:0000256" key="1">
    <source>
        <dbReference type="ARBA" id="ARBA00022723"/>
    </source>
</evidence>
<keyword evidence="1" id="KW-0479">Metal-binding</keyword>
<dbReference type="EMBL" id="BSNF01000008">
    <property type="protein sequence ID" value="GLQ07445.1"/>
    <property type="molecule type" value="Genomic_DNA"/>
</dbReference>
<evidence type="ECO:0000256" key="3">
    <source>
        <dbReference type="SAM" id="SignalP"/>
    </source>
</evidence>
<dbReference type="SUPFAM" id="SSF49503">
    <property type="entry name" value="Cupredoxins"/>
    <property type="match status" value="1"/>
</dbReference>
<keyword evidence="6" id="KW-1185">Reference proteome</keyword>
<dbReference type="InterPro" id="IPR008972">
    <property type="entry name" value="Cupredoxin"/>
</dbReference>